<evidence type="ECO:0000313" key="2">
    <source>
        <dbReference type="Proteomes" id="UP000828048"/>
    </source>
</evidence>
<accession>A0ACB7XNP1</accession>
<organism evidence="1 2">
    <name type="scientific">Vaccinium darrowii</name>
    <dbReference type="NCBI Taxonomy" id="229202"/>
    <lineage>
        <taxon>Eukaryota</taxon>
        <taxon>Viridiplantae</taxon>
        <taxon>Streptophyta</taxon>
        <taxon>Embryophyta</taxon>
        <taxon>Tracheophyta</taxon>
        <taxon>Spermatophyta</taxon>
        <taxon>Magnoliopsida</taxon>
        <taxon>eudicotyledons</taxon>
        <taxon>Gunneridae</taxon>
        <taxon>Pentapetalae</taxon>
        <taxon>asterids</taxon>
        <taxon>Ericales</taxon>
        <taxon>Ericaceae</taxon>
        <taxon>Vaccinioideae</taxon>
        <taxon>Vaccinieae</taxon>
        <taxon>Vaccinium</taxon>
    </lineage>
</organism>
<dbReference type="Proteomes" id="UP000828048">
    <property type="component" value="Chromosome 1"/>
</dbReference>
<reference evidence="1 2" key="1">
    <citation type="journal article" date="2021" name="Hortic Res">
        <title>High-quality reference genome and annotation aids understanding of berry development for evergreen blueberry (Vaccinium darrowii).</title>
        <authorList>
            <person name="Yu J."/>
            <person name="Hulse-Kemp A.M."/>
            <person name="Babiker E."/>
            <person name="Staton M."/>
        </authorList>
    </citation>
    <scope>NUCLEOTIDE SEQUENCE [LARGE SCALE GENOMIC DNA]</scope>
    <source>
        <strain evidence="2">cv. NJ 8807/NJ 8810</strain>
        <tissue evidence="1">Young leaf</tissue>
    </source>
</reference>
<sequence length="239" mass="26349">MSSSRLLSLFYLLSFSLFLKLALAQSPVAYQCSSPTTFSPNGNFSQNLNNLMNYLDAQTPLTGFGNGTVGQNLNQVYGLALCRGDINTTDCQACVTEAINEVQNICPLKTEAFIWYNYCQFKYSNLNFLGQIDHTEWYYQKNPVNASNPVYFNAQVKDLFTNLESQAVASPKLYANGTLAIANSTTLYGLAQCTRDLSSTNCQSCIGIAIDIFQYGGEGGKIMGGSCNIRFEIYPFLNS</sequence>
<proteinExistence type="predicted"/>
<evidence type="ECO:0000313" key="1">
    <source>
        <dbReference type="EMBL" id="KAH7842135.1"/>
    </source>
</evidence>
<dbReference type="EMBL" id="CM037151">
    <property type="protein sequence ID" value="KAH7842135.1"/>
    <property type="molecule type" value="Genomic_DNA"/>
</dbReference>
<name>A0ACB7XNP1_9ERIC</name>
<keyword evidence="2" id="KW-1185">Reference proteome</keyword>
<protein>
    <submittedName>
        <fullName evidence="1">Uncharacterized protein</fullName>
    </submittedName>
</protein>
<comment type="caution">
    <text evidence="1">The sequence shown here is derived from an EMBL/GenBank/DDBJ whole genome shotgun (WGS) entry which is preliminary data.</text>
</comment>
<gene>
    <name evidence="1" type="ORF">Vadar_001877</name>
</gene>